<sequence length="365" mass="41302">MYILNVCHQLQNNFFTLLVTKHRRRQMFTSQVRECCKLRRGVAAHRTLHLRGRGWSTALLTVTLPLVKLISEVSAERVRRQSSQCHNTVIDSLLQVQVMDEIIIQLLRNCTLYTHLLLCSLRMQLTKQSGSSSWNTVLTRCLVPTERTRALTDGGGTALNTSCQLDSSHFDPCRFILIWYTVYCERKKKKKKKIASTAFAFDTSKPPNFHPRHDGVHYSAKAVGDSDCTSGREDGGDELKPAEKVCPLLHLYVACVEYHGMDLLQCLLSLWLWYDRPHADSQYLWTVLLMHSRYGVGEEAINVDTAHVGAPTALIFSVLTGLRGLRGSASGYRFSTAGKSDKCTSLHIWLEGQHFGVQLVFVQFN</sequence>
<accession>A0A6A4SWX6</accession>
<name>A0A6A4SWX6_SCOMX</name>
<comment type="caution">
    <text evidence="1">The sequence shown here is derived from an EMBL/GenBank/DDBJ whole genome shotgun (WGS) entry which is preliminary data.</text>
</comment>
<dbReference type="EMBL" id="VEVO01000011">
    <property type="protein sequence ID" value="KAF0034572.1"/>
    <property type="molecule type" value="Genomic_DNA"/>
</dbReference>
<evidence type="ECO:0000313" key="1">
    <source>
        <dbReference type="EMBL" id="KAF0034572.1"/>
    </source>
</evidence>
<dbReference type="AlphaFoldDB" id="A0A6A4SWX6"/>
<gene>
    <name evidence="1" type="ORF">F2P81_012330</name>
</gene>
<dbReference type="Proteomes" id="UP000438429">
    <property type="component" value="Unassembled WGS sequence"/>
</dbReference>
<proteinExistence type="predicted"/>
<organism evidence="1 2">
    <name type="scientific">Scophthalmus maximus</name>
    <name type="common">Turbot</name>
    <name type="synonym">Psetta maxima</name>
    <dbReference type="NCBI Taxonomy" id="52904"/>
    <lineage>
        <taxon>Eukaryota</taxon>
        <taxon>Metazoa</taxon>
        <taxon>Chordata</taxon>
        <taxon>Craniata</taxon>
        <taxon>Vertebrata</taxon>
        <taxon>Euteleostomi</taxon>
        <taxon>Actinopterygii</taxon>
        <taxon>Neopterygii</taxon>
        <taxon>Teleostei</taxon>
        <taxon>Neoteleostei</taxon>
        <taxon>Acanthomorphata</taxon>
        <taxon>Carangaria</taxon>
        <taxon>Pleuronectiformes</taxon>
        <taxon>Pleuronectoidei</taxon>
        <taxon>Scophthalmidae</taxon>
        <taxon>Scophthalmus</taxon>
    </lineage>
</organism>
<reference evidence="1 2" key="1">
    <citation type="submission" date="2019-06" db="EMBL/GenBank/DDBJ databases">
        <title>Draft genomes of female and male turbot (Scophthalmus maximus).</title>
        <authorList>
            <person name="Xu H."/>
            <person name="Xu X.-W."/>
            <person name="Shao C."/>
            <person name="Chen S."/>
        </authorList>
    </citation>
    <scope>NUCLEOTIDE SEQUENCE [LARGE SCALE GENOMIC DNA]</scope>
    <source>
        <strain evidence="1">Ysfricsl-2016a</strain>
        <tissue evidence="1">Blood</tissue>
    </source>
</reference>
<protein>
    <submittedName>
        <fullName evidence="1">Uncharacterized protein</fullName>
    </submittedName>
</protein>
<evidence type="ECO:0000313" key="2">
    <source>
        <dbReference type="Proteomes" id="UP000438429"/>
    </source>
</evidence>